<accession>A0AAJ8LIN0</accession>
<dbReference type="InterPro" id="IPR011498">
    <property type="entry name" value="Kelch_2"/>
</dbReference>
<feature type="region of interest" description="Disordered" evidence="3">
    <location>
        <begin position="1"/>
        <end position="24"/>
    </location>
</feature>
<feature type="compositionally biased region" description="Polar residues" evidence="3">
    <location>
        <begin position="1153"/>
        <end position="1176"/>
    </location>
</feature>
<feature type="region of interest" description="Disordered" evidence="3">
    <location>
        <begin position="1071"/>
        <end position="1264"/>
    </location>
</feature>
<dbReference type="Proteomes" id="UP000322225">
    <property type="component" value="Chromosome 5"/>
</dbReference>
<protein>
    <recommendedName>
        <fullName evidence="7">Galactose oxidase</fullName>
    </recommendedName>
</protein>
<keyword evidence="2" id="KW-0677">Repeat</keyword>
<feature type="compositionally biased region" description="Polar residues" evidence="3">
    <location>
        <begin position="13"/>
        <end position="24"/>
    </location>
</feature>
<reference evidence="5" key="1">
    <citation type="submission" date="2017-08" db="EMBL/GenBank/DDBJ databases">
        <authorList>
            <person name="Cuomo C."/>
            <person name="Billmyre B."/>
            <person name="Heitman J."/>
        </authorList>
    </citation>
    <scope>NUCLEOTIDE SEQUENCE</scope>
    <source>
        <strain evidence="5">CBS 12478</strain>
    </source>
</reference>
<feature type="compositionally biased region" description="Polar residues" evidence="3">
    <location>
        <begin position="810"/>
        <end position="832"/>
    </location>
</feature>
<dbReference type="RefSeq" id="XP_065823291.1">
    <property type="nucleotide sequence ID" value="XM_065967219.1"/>
</dbReference>
<evidence type="ECO:0000256" key="4">
    <source>
        <dbReference type="SAM" id="Phobius"/>
    </source>
</evidence>
<feature type="compositionally biased region" description="Acidic residues" evidence="3">
    <location>
        <begin position="708"/>
        <end position="725"/>
    </location>
</feature>
<dbReference type="Pfam" id="PF07646">
    <property type="entry name" value="Kelch_2"/>
    <property type="match status" value="1"/>
</dbReference>
<dbReference type="InterPro" id="IPR015915">
    <property type="entry name" value="Kelch-typ_b-propeller"/>
</dbReference>
<proteinExistence type="predicted"/>
<keyword evidence="4" id="KW-1133">Transmembrane helix</keyword>
<evidence type="ECO:0000313" key="6">
    <source>
        <dbReference type="Proteomes" id="UP000322225"/>
    </source>
</evidence>
<dbReference type="Pfam" id="PF24681">
    <property type="entry name" value="Kelch_KLHDC2_KLHL20_DRC7"/>
    <property type="match status" value="1"/>
</dbReference>
<evidence type="ECO:0000256" key="3">
    <source>
        <dbReference type="SAM" id="MobiDB-lite"/>
    </source>
</evidence>
<dbReference type="InterPro" id="IPR011043">
    <property type="entry name" value="Gal_Oxase/kelch_b-propeller"/>
</dbReference>
<evidence type="ECO:0000256" key="2">
    <source>
        <dbReference type="ARBA" id="ARBA00022737"/>
    </source>
</evidence>
<evidence type="ECO:0000256" key="1">
    <source>
        <dbReference type="ARBA" id="ARBA00022441"/>
    </source>
</evidence>
<feature type="region of interest" description="Disordered" evidence="3">
    <location>
        <begin position="881"/>
        <end position="940"/>
    </location>
</feature>
<evidence type="ECO:0000313" key="5">
    <source>
        <dbReference type="EMBL" id="WWD18514.1"/>
    </source>
</evidence>
<feature type="region of interest" description="Disordered" evidence="3">
    <location>
        <begin position="280"/>
        <end position="299"/>
    </location>
</feature>
<dbReference type="EMBL" id="CP144055">
    <property type="protein sequence ID" value="WWD18514.1"/>
    <property type="molecule type" value="Genomic_DNA"/>
</dbReference>
<gene>
    <name evidence="5" type="ORF">CI109_102967</name>
</gene>
<feature type="transmembrane region" description="Helical" evidence="4">
    <location>
        <begin position="470"/>
        <end position="492"/>
    </location>
</feature>
<feature type="compositionally biased region" description="Low complexity" evidence="3">
    <location>
        <begin position="435"/>
        <end position="454"/>
    </location>
</feature>
<evidence type="ECO:0008006" key="7">
    <source>
        <dbReference type="Google" id="ProtNLM"/>
    </source>
</evidence>
<feature type="compositionally biased region" description="Polar residues" evidence="3">
    <location>
        <begin position="412"/>
        <end position="434"/>
    </location>
</feature>
<keyword evidence="6" id="KW-1185">Reference proteome</keyword>
<feature type="compositionally biased region" description="Low complexity" evidence="3">
    <location>
        <begin position="788"/>
        <end position="799"/>
    </location>
</feature>
<feature type="compositionally biased region" description="Polar residues" evidence="3">
    <location>
        <begin position="754"/>
        <end position="781"/>
    </location>
</feature>
<dbReference type="PANTHER" id="PTHR46093">
    <property type="entry name" value="ACYL-COA-BINDING DOMAIN-CONTAINING PROTEIN 5"/>
    <property type="match status" value="1"/>
</dbReference>
<organism evidence="5 6">
    <name type="scientific">Kwoniella shandongensis</name>
    <dbReference type="NCBI Taxonomy" id="1734106"/>
    <lineage>
        <taxon>Eukaryota</taxon>
        <taxon>Fungi</taxon>
        <taxon>Dikarya</taxon>
        <taxon>Basidiomycota</taxon>
        <taxon>Agaricomycotina</taxon>
        <taxon>Tremellomycetes</taxon>
        <taxon>Tremellales</taxon>
        <taxon>Cryptococcaceae</taxon>
        <taxon>Kwoniella</taxon>
    </lineage>
</organism>
<feature type="compositionally biased region" description="Basic and acidic residues" evidence="3">
    <location>
        <begin position="658"/>
        <end position="672"/>
    </location>
</feature>
<feature type="region of interest" description="Disordered" evidence="3">
    <location>
        <begin position="576"/>
        <end position="834"/>
    </location>
</feature>
<feature type="compositionally biased region" description="Basic residues" evidence="3">
    <location>
        <begin position="1"/>
        <end position="10"/>
    </location>
</feature>
<keyword evidence="4" id="KW-0812">Transmembrane</keyword>
<keyword evidence="1" id="KW-0880">Kelch repeat</keyword>
<dbReference type="GeneID" id="43585456"/>
<dbReference type="PANTHER" id="PTHR46093:SF18">
    <property type="entry name" value="FIBRONECTIN TYPE-III DOMAIN-CONTAINING PROTEIN"/>
    <property type="match status" value="1"/>
</dbReference>
<feature type="region of interest" description="Disordered" evidence="3">
    <location>
        <begin position="403"/>
        <end position="460"/>
    </location>
</feature>
<feature type="compositionally biased region" description="Polar residues" evidence="3">
    <location>
        <begin position="989"/>
        <end position="1014"/>
    </location>
</feature>
<feature type="compositionally biased region" description="Polar residues" evidence="3">
    <location>
        <begin position="1085"/>
        <end position="1102"/>
    </location>
</feature>
<feature type="region of interest" description="Disordered" evidence="3">
    <location>
        <begin position="502"/>
        <end position="530"/>
    </location>
</feature>
<dbReference type="KEGG" id="ksn:43585456"/>
<dbReference type="SUPFAM" id="SSF50965">
    <property type="entry name" value="Galactose oxidase, central domain"/>
    <property type="match status" value="1"/>
</dbReference>
<reference evidence="5" key="2">
    <citation type="submission" date="2024-01" db="EMBL/GenBank/DDBJ databases">
        <title>Comparative genomics of Cryptococcus and Kwoniella reveals pathogenesis evolution and contrasting modes of karyotype evolution via chromosome fusion or intercentromeric recombination.</title>
        <authorList>
            <person name="Coelho M.A."/>
            <person name="David-Palma M."/>
            <person name="Shea T."/>
            <person name="Bowers K."/>
            <person name="McGinley-Smith S."/>
            <person name="Mohammad A.W."/>
            <person name="Gnirke A."/>
            <person name="Yurkov A.M."/>
            <person name="Nowrousian M."/>
            <person name="Sun S."/>
            <person name="Cuomo C.A."/>
            <person name="Heitman J."/>
        </authorList>
    </citation>
    <scope>NUCLEOTIDE SEQUENCE</scope>
    <source>
        <strain evidence="5">CBS 12478</strain>
    </source>
</reference>
<dbReference type="Gene3D" id="2.120.10.80">
    <property type="entry name" value="Kelch-type beta propeller"/>
    <property type="match status" value="2"/>
</dbReference>
<feature type="compositionally biased region" description="Polar residues" evidence="3">
    <location>
        <begin position="1108"/>
        <end position="1124"/>
    </location>
</feature>
<keyword evidence="4" id="KW-0472">Membrane</keyword>
<feature type="compositionally biased region" description="Low complexity" evidence="3">
    <location>
        <begin position="1187"/>
        <end position="1202"/>
    </location>
</feature>
<name>A0AAJ8LIN0_9TREE</name>
<sequence>MSSPARRKRRPETGSSTTTMTSVARHTPGLPLIALLMAAPAIRAADIASRWGHAAFYIPSPPTLLIQGGKTDPSSSFSYSNSPNTGETLLLPLTSNFSTNSPPFSTFNTPSAPTSSWHSITPISHMGDTWQLLSFGGDGGTSEAVQTAANSAWTIAVAPTTPSVNFTHQPTSLGSEPMRRIYHSAATGNDGKTYFSGGLKDDGSGATFSDVYIFDPTTSTFSTLPSLPVGLYHHTSMLLPNGTLLALGGAYTSPTTGSAALQPYSKIYSLDTTSTTPSWTEVSVSGTAPQGRRGAGSTLSEDGSKAFMYGGANAGLGQVFGDGWELDLGNCSWKQVASEGAGARFDHSVVAVGGDQVVVFGGYADGEPADAGVHIWNSGSNSWVSSFTPVSAASTATSSTATSTSGELSVVNGGTSQSLPKTTSTSGAQSTSKGVSGVPSSFSTSASSSTGASPTDAGAHSHPLTTPIKIGLVLGILGFLAVVFGLCLWRYLRRWRQRQQSASAIPSWPSSGPRGRVPSRPYGSREKGGQGLMENLVEEKDEQPAYAAWAGREKGASIGLGMGAIGATLASISSKLAPRRTGQAQRDPYAEVQDEMPEDQNGVGGPLRKSTRRVGNGIRLVGGPRTQRNRSRYYSPARHGSPAASASGVPVRSASIIRDTRIDMFGDEDSRSVRGNNQDDEDWMMPSDESVGHWKSAKSLLNSRQHTDDEEDSDPFEADDEDDDAPILSPFKGGPVPTPRDSRSDIGTFDEIASMSNPYSELSRNPYSDVSRNRFSMSSRPRSAEYQLPTLSPSDPLDLAGMLVPPGASQRHSITSLPSSQRSDRSCQSNALSDAEEGVIQAAQIARQQSPTVISPVEEAYVPIKRSESFFKRMAAGGITSLLGPRNSQSSTTKREMDIRDPAPQPTLWPVMSHDEIDSSEYSSSASPTRDTHPPSSWRADALGLPQYAQAKGPSLASLSSAKSMRDMVVVQREASHSSVESIPIIDRSVSSTQPPSSPNTGRRSPVEATSTKKLGNEMDEGDMLSPLVSETSSSLDRPLGGGHHRHGRTMGTDTPGSVVFNGADFASPVMLPSRLDPPMPPGSRSVSHSPSATPESKISKTTLRHISPTTPKRITSDTLTTSAIERPSAPPSGSPVPSPLVQHRRPVKDVVNSINKRGSSTPLPMNLLSPMSSYSPVPPQGRVLSTNRTGGTATTTPKNTGSGSGSGSEDPFETPRAKLSFKAKNDDPFASPSTTIRPTPSPTPRSKGASIATARNRIISPVPTRPTTMWEVIKREQGLKVANPDDRR</sequence>
<feature type="compositionally biased region" description="Pro residues" evidence="3">
    <location>
        <begin position="1129"/>
        <end position="1139"/>
    </location>
</feature>
<feature type="region of interest" description="Disordered" evidence="3">
    <location>
        <begin position="973"/>
        <end position="1055"/>
    </location>
</feature>